<dbReference type="Proteomes" id="UP000887159">
    <property type="component" value="Unassembled WGS sequence"/>
</dbReference>
<keyword evidence="3" id="KW-1185">Reference proteome</keyword>
<evidence type="ECO:0000256" key="1">
    <source>
        <dbReference type="SAM" id="MobiDB-lite"/>
    </source>
</evidence>
<evidence type="ECO:0000313" key="2">
    <source>
        <dbReference type="EMBL" id="GFY10173.1"/>
    </source>
</evidence>
<proteinExistence type="predicted"/>
<protein>
    <submittedName>
        <fullName evidence="2">Uncharacterized protein</fullName>
    </submittedName>
</protein>
<gene>
    <name evidence="2" type="ORF">TNCV_2628521</name>
</gene>
<dbReference type="AlphaFoldDB" id="A0A8X6SNK3"/>
<evidence type="ECO:0000313" key="3">
    <source>
        <dbReference type="Proteomes" id="UP000887159"/>
    </source>
</evidence>
<comment type="caution">
    <text evidence="2">The sequence shown here is derived from an EMBL/GenBank/DDBJ whole genome shotgun (WGS) entry which is preliminary data.</text>
</comment>
<name>A0A8X6SNK3_TRICX</name>
<sequence length="92" mass="10300">MKQKPAFRSVADSSLPQRGGDKRMHERSYLPFALSGLSVGRIPALAPLDYPPTHDTDRVISALPQSWTRRKGFAGMRILHRQAIFPPFNEGV</sequence>
<dbReference type="EMBL" id="BMAU01021296">
    <property type="protein sequence ID" value="GFY10173.1"/>
    <property type="molecule type" value="Genomic_DNA"/>
</dbReference>
<feature type="region of interest" description="Disordered" evidence="1">
    <location>
        <begin position="1"/>
        <end position="24"/>
    </location>
</feature>
<organism evidence="2 3">
    <name type="scientific">Trichonephila clavipes</name>
    <name type="common">Golden silk orbweaver</name>
    <name type="synonym">Nephila clavipes</name>
    <dbReference type="NCBI Taxonomy" id="2585209"/>
    <lineage>
        <taxon>Eukaryota</taxon>
        <taxon>Metazoa</taxon>
        <taxon>Ecdysozoa</taxon>
        <taxon>Arthropoda</taxon>
        <taxon>Chelicerata</taxon>
        <taxon>Arachnida</taxon>
        <taxon>Araneae</taxon>
        <taxon>Araneomorphae</taxon>
        <taxon>Entelegynae</taxon>
        <taxon>Araneoidea</taxon>
        <taxon>Nephilidae</taxon>
        <taxon>Trichonephila</taxon>
    </lineage>
</organism>
<reference evidence="2" key="1">
    <citation type="submission" date="2020-08" db="EMBL/GenBank/DDBJ databases">
        <title>Multicomponent nature underlies the extraordinary mechanical properties of spider dragline silk.</title>
        <authorList>
            <person name="Kono N."/>
            <person name="Nakamura H."/>
            <person name="Mori M."/>
            <person name="Yoshida Y."/>
            <person name="Ohtoshi R."/>
            <person name="Malay A.D."/>
            <person name="Moran D.A.P."/>
            <person name="Tomita M."/>
            <person name="Numata K."/>
            <person name="Arakawa K."/>
        </authorList>
    </citation>
    <scope>NUCLEOTIDE SEQUENCE</scope>
</reference>
<accession>A0A8X6SNK3</accession>